<dbReference type="Gramene" id="OMERI02G30330.1">
    <property type="protein sequence ID" value="OMERI02G30330.1"/>
    <property type="gene ID" value="OMERI02G30330"/>
</dbReference>
<organism evidence="1">
    <name type="scientific">Oryza meridionalis</name>
    <dbReference type="NCBI Taxonomy" id="40149"/>
    <lineage>
        <taxon>Eukaryota</taxon>
        <taxon>Viridiplantae</taxon>
        <taxon>Streptophyta</taxon>
        <taxon>Embryophyta</taxon>
        <taxon>Tracheophyta</taxon>
        <taxon>Spermatophyta</taxon>
        <taxon>Magnoliopsida</taxon>
        <taxon>Liliopsida</taxon>
        <taxon>Poales</taxon>
        <taxon>Poaceae</taxon>
        <taxon>BOP clade</taxon>
        <taxon>Oryzoideae</taxon>
        <taxon>Oryzeae</taxon>
        <taxon>Oryzinae</taxon>
        <taxon>Oryza</taxon>
    </lineage>
</organism>
<protein>
    <submittedName>
        <fullName evidence="1">Uncharacterized protein</fullName>
    </submittedName>
</protein>
<dbReference type="AlphaFoldDB" id="A0A0E0CR47"/>
<sequence length="72" mass="7359">MGFAFSSGTGLFTSSSAASLLASVGRHTTPSLGWLPRHLAPRPPATPVACLNATLGCLSATLPGLSLKRSRH</sequence>
<reference evidence="1" key="2">
    <citation type="submission" date="2018-05" db="EMBL/GenBank/DDBJ databases">
        <title>OmerRS3 (Oryza meridionalis Reference Sequence Version 3).</title>
        <authorList>
            <person name="Zhang J."/>
            <person name="Kudrna D."/>
            <person name="Lee S."/>
            <person name="Talag J."/>
            <person name="Welchert J."/>
            <person name="Wing R.A."/>
        </authorList>
    </citation>
    <scope>NUCLEOTIDE SEQUENCE [LARGE SCALE GENOMIC DNA]</scope>
    <source>
        <strain evidence="1">cv. OR44</strain>
    </source>
</reference>
<dbReference type="EnsemblPlants" id="OMERI02G30330.1">
    <property type="protein sequence ID" value="OMERI02G30330.1"/>
    <property type="gene ID" value="OMERI02G30330"/>
</dbReference>
<proteinExistence type="predicted"/>
<keyword evidence="2" id="KW-1185">Reference proteome</keyword>
<reference evidence="1" key="1">
    <citation type="submission" date="2015-04" db="UniProtKB">
        <authorList>
            <consortium name="EnsemblPlants"/>
        </authorList>
    </citation>
    <scope>IDENTIFICATION</scope>
</reference>
<dbReference type="HOGENOM" id="CLU_2726454_0_0_1"/>
<name>A0A0E0CR47_9ORYZ</name>
<evidence type="ECO:0000313" key="1">
    <source>
        <dbReference type="EnsemblPlants" id="OMERI02G30330.1"/>
    </source>
</evidence>
<evidence type="ECO:0000313" key="2">
    <source>
        <dbReference type="Proteomes" id="UP000008021"/>
    </source>
</evidence>
<accession>A0A0E0CR47</accession>
<dbReference type="Proteomes" id="UP000008021">
    <property type="component" value="Chromosome 2"/>
</dbReference>